<feature type="domain" description="Novel STAND NTPase 3" evidence="1">
    <location>
        <begin position="420"/>
        <end position="536"/>
    </location>
</feature>
<gene>
    <name evidence="2" type="ORF">MAR_032854</name>
</gene>
<evidence type="ECO:0000313" key="2">
    <source>
        <dbReference type="EMBL" id="WAR30312.1"/>
    </source>
</evidence>
<organism evidence="2 3">
    <name type="scientific">Mya arenaria</name>
    <name type="common">Soft-shell clam</name>
    <dbReference type="NCBI Taxonomy" id="6604"/>
    <lineage>
        <taxon>Eukaryota</taxon>
        <taxon>Metazoa</taxon>
        <taxon>Spiralia</taxon>
        <taxon>Lophotrochozoa</taxon>
        <taxon>Mollusca</taxon>
        <taxon>Bivalvia</taxon>
        <taxon>Autobranchia</taxon>
        <taxon>Heteroconchia</taxon>
        <taxon>Euheterodonta</taxon>
        <taxon>Imparidentia</taxon>
        <taxon>Neoheterodontei</taxon>
        <taxon>Myida</taxon>
        <taxon>Myoidea</taxon>
        <taxon>Myidae</taxon>
        <taxon>Mya</taxon>
    </lineage>
</organism>
<dbReference type="Pfam" id="PF20720">
    <property type="entry name" value="nSTAND3"/>
    <property type="match status" value="1"/>
</dbReference>
<dbReference type="EMBL" id="CP111028">
    <property type="protein sequence ID" value="WAR30312.1"/>
    <property type="molecule type" value="Genomic_DNA"/>
</dbReference>
<reference evidence="2" key="1">
    <citation type="submission" date="2022-11" db="EMBL/GenBank/DDBJ databases">
        <title>Centuries of genome instability and evolution in soft-shell clam transmissible cancer (bioRxiv).</title>
        <authorList>
            <person name="Hart S.F.M."/>
            <person name="Yonemitsu M.A."/>
            <person name="Giersch R.M."/>
            <person name="Beal B.F."/>
            <person name="Arriagada G."/>
            <person name="Davis B.W."/>
            <person name="Ostrander E.A."/>
            <person name="Goff S.P."/>
            <person name="Metzger M.J."/>
        </authorList>
    </citation>
    <scope>NUCLEOTIDE SEQUENCE</scope>
    <source>
        <strain evidence="2">MELC-2E11</strain>
        <tissue evidence="2">Siphon/mantle</tissue>
    </source>
</reference>
<dbReference type="Proteomes" id="UP001164746">
    <property type="component" value="Chromosome 17"/>
</dbReference>
<protein>
    <recommendedName>
        <fullName evidence="1">Novel STAND NTPase 3 domain-containing protein</fullName>
    </recommendedName>
</protein>
<evidence type="ECO:0000313" key="3">
    <source>
        <dbReference type="Proteomes" id="UP001164746"/>
    </source>
</evidence>
<name>A0ABY7GAG3_MYAAR</name>
<keyword evidence="3" id="KW-1185">Reference proteome</keyword>
<proteinExistence type="predicted"/>
<sequence length="570" mass="65409">MADRYYRLITLLVDVCTPVLREFFLLFARKDTSTSFIDIQQYMSAKEPIVRRLKGLPKHIYEKIYNSGPIDERKWDITAITCLLLGMCSLPTHEKSSVEKIRAERNKLQHITQLQTVSEQEYEKRWRSIEQSICQLASNFSPGFQQQTAENINHAKISNFPNICNTLTTWCLSLAGDLEEVKENTNLTRQIVENVVEKRVDGQGRLVKRFKTVDNILGRMKDCFESTMSRELKDDFEPPDCIAQIRDYLRQRRHVIVTGTVGQLHLQAALTAIKDVNTDVDNASAEISFASDWRHIDPSDIKFILSKNPFGDDVFDARKAFEMVDVLCQITKSAYAGELTLAIVTKKDVLVQAQEVFGKDHDVLQNIVEPYAYTTEDNPEIIYSRNSSFHIQPFWRGTGGALQELSSCFIAQTESLPLKKSVFEEAKSTLKKERVVVLVGRNERLIRSYIKQLAEQFAPNNCLVIRNPEDMEHLVEGSAMAVLLHISGQFAFDLSKSRRWFECFDFIHALVKSNKLRVVMTFEPSGLKSCIDEITDHELLWHTVKIKNDDFEKLLMIHFMSQTVPVLPVT</sequence>
<evidence type="ECO:0000259" key="1">
    <source>
        <dbReference type="Pfam" id="PF20720"/>
    </source>
</evidence>
<dbReference type="InterPro" id="IPR049050">
    <property type="entry name" value="nSTAND3"/>
</dbReference>
<accession>A0ABY7GAG3</accession>